<evidence type="ECO:0000256" key="4">
    <source>
        <dbReference type="ARBA" id="ARBA00024746"/>
    </source>
</evidence>
<evidence type="ECO:0000313" key="7">
    <source>
        <dbReference type="EMBL" id="MBB6122761.1"/>
    </source>
</evidence>
<dbReference type="Pfam" id="PF03963">
    <property type="entry name" value="FlgD"/>
    <property type="match status" value="1"/>
</dbReference>
<dbReference type="AlphaFoldDB" id="A0A841J3A0"/>
<keyword evidence="7" id="KW-0969">Cilium</keyword>
<dbReference type="RefSeq" id="WP_184077143.1">
    <property type="nucleotide sequence ID" value="NZ_JACIJP010000001.1"/>
</dbReference>
<dbReference type="EMBL" id="JACIJP010000001">
    <property type="protein sequence ID" value="MBB6122761.1"/>
    <property type="molecule type" value="Genomic_DNA"/>
</dbReference>
<evidence type="ECO:0000256" key="5">
    <source>
        <dbReference type="RuleBase" id="RU362076"/>
    </source>
</evidence>
<dbReference type="Pfam" id="PF13860">
    <property type="entry name" value="FlgD_ig"/>
    <property type="match status" value="1"/>
</dbReference>
<evidence type="ECO:0000256" key="2">
    <source>
        <dbReference type="ARBA" id="ARBA00016013"/>
    </source>
</evidence>
<dbReference type="Proteomes" id="UP000552700">
    <property type="component" value="Unassembled WGS sequence"/>
</dbReference>
<keyword evidence="8" id="KW-1185">Reference proteome</keyword>
<feature type="domain" description="FlgD/Vpr Ig-like" evidence="6">
    <location>
        <begin position="105"/>
        <end position="172"/>
    </location>
</feature>
<evidence type="ECO:0000256" key="3">
    <source>
        <dbReference type="ARBA" id="ARBA00022795"/>
    </source>
</evidence>
<dbReference type="InterPro" id="IPR005648">
    <property type="entry name" value="FlgD"/>
</dbReference>
<evidence type="ECO:0000256" key="1">
    <source>
        <dbReference type="ARBA" id="ARBA00010577"/>
    </source>
</evidence>
<organism evidence="7 8">
    <name type="scientific">Sphingobium subterraneum</name>
    <dbReference type="NCBI Taxonomy" id="627688"/>
    <lineage>
        <taxon>Bacteria</taxon>
        <taxon>Pseudomonadati</taxon>
        <taxon>Pseudomonadota</taxon>
        <taxon>Alphaproteobacteria</taxon>
        <taxon>Sphingomonadales</taxon>
        <taxon>Sphingomonadaceae</taxon>
        <taxon>Sphingobium</taxon>
    </lineage>
</organism>
<protein>
    <recommendedName>
        <fullName evidence="2 5">Basal-body rod modification protein FlgD</fullName>
    </recommendedName>
</protein>
<gene>
    <name evidence="7" type="ORF">FHS92_000468</name>
</gene>
<keyword evidence="3 5" id="KW-1005">Bacterial flagellum biogenesis</keyword>
<comment type="similarity">
    <text evidence="1 5">Belongs to the FlgD family.</text>
</comment>
<sequence length="443" mass="45700">MTPTTPITSVSTAPSASNALAKLSGDYTLFLKLLTSQMTNQDPLDPMDTSQYTQQLVQYSQVEQSIQQSGTLKDILARLSSQDMIQASSLIGRAVSFDGSTAGLTSAAPARWTWTTAQRPTTLSATITDASGAVVDSRILDPASTSLDWDGMLPHGMRAPDGAYILALQALDAGGTSLPVTMSSRGTVSAVFVVALDPLSGAQLSVRQFGQVAQRTEAVRVSAAPGVASALGAMGLARGTLTPLNSPTLVAQTSLRAGDSFSVRLTGGAIRKIAITADDTLTSLADKVRKALGRTASVTTPTVDGMKRLRVEAKAGADVELIAGPEGTDALGKLGLAPTRLSVPEIAGKKDPKVKPGGTFGLALSDALSIATPKDAAVAVKQIKEAISTSQTAYRSLYWDDGKAALVNSYGGGGRVSAYQAKQVARYQDALTRISAITGSLGG</sequence>
<comment type="function">
    <text evidence="4 5">Required for flagellar hook formation. May act as a scaffolding protein.</text>
</comment>
<comment type="caution">
    <text evidence="7">The sequence shown here is derived from an EMBL/GenBank/DDBJ whole genome shotgun (WGS) entry which is preliminary data.</text>
</comment>
<evidence type="ECO:0000259" key="6">
    <source>
        <dbReference type="Pfam" id="PF13860"/>
    </source>
</evidence>
<dbReference type="GO" id="GO:0044781">
    <property type="term" value="P:bacterial-type flagellum organization"/>
    <property type="evidence" value="ECO:0007669"/>
    <property type="project" value="UniProtKB-UniRule"/>
</dbReference>
<accession>A0A841J3A0</accession>
<keyword evidence="7" id="KW-0282">Flagellum</keyword>
<name>A0A841J3A0_9SPHN</name>
<evidence type="ECO:0000313" key="8">
    <source>
        <dbReference type="Proteomes" id="UP000552700"/>
    </source>
</evidence>
<dbReference type="Gene3D" id="2.60.40.4070">
    <property type="match status" value="1"/>
</dbReference>
<proteinExistence type="inferred from homology"/>
<dbReference type="Gene3D" id="2.30.30.910">
    <property type="match status" value="1"/>
</dbReference>
<reference evidence="7 8" key="1">
    <citation type="submission" date="2020-08" db="EMBL/GenBank/DDBJ databases">
        <title>Genomic Encyclopedia of Type Strains, Phase IV (KMG-IV): sequencing the most valuable type-strain genomes for metagenomic binning, comparative biology and taxonomic classification.</title>
        <authorList>
            <person name="Goeker M."/>
        </authorList>
    </citation>
    <scope>NUCLEOTIDE SEQUENCE [LARGE SCALE GENOMIC DNA]</scope>
    <source>
        <strain evidence="7 8">DSM 102255</strain>
    </source>
</reference>
<dbReference type="InterPro" id="IPR025965">
    <property type="entry name" value="FlgD/Vpr_Ig-like"/>
</dbReference>
<keyword evidence="7" id="KW-0966">Cell projection</keyword>